<evidence type="ECO:0000256" key="1">
    <source>
        <dbReference type="ARBA" id="ARBA00004651"/>
    </source>
</evidence>
<feature type="transmembrane region" description="Helical" evidence="6">
    <location>
        <begin position="136"/>
        <end position="155"/>
    </location>
</feature>
<protein>
    <recommendedName>
        <fullName evidence="9">SNARE associated Golgi protein</fullName>
    </recommendedName>
</protein>
<feature type="transmembrane region" description="Helical" evidence="6">
    <location>
        <begin position="88"/>
        <end position="110"/>
    </location>
</feature>
<sequence>MAALSANSDKHSQTHICHVLSFAFVLIAFLYFTAKLDLLSYLQKYVGSNPFSEVTYLVLSLVSALLLIPMSSMEILAGIIWHKQLYKALILGYVGKMLGCWGCFGVGRLISIRKDHVNTNHYLKALEKVYVHRPHTLTPMICLAYLPASLKFYGLGTIKHCGFFNHFLPWSCVCGLPYAVGNVMVGVEVGNGVDNDSTREGGNHIVMILSILATVGLLFIGGKWIKFELERIIKEDESSSDSDSARSLLRSNRKTSSYDAIL</sequence>
<dbReference type="PANTHER" id="PTHR12677">
    <property type="entry name" value="GOLGI APPARATUS MEMBRANE PROTEIN TVP38-RELATED"/>
    <property type="match status" value="1"/>
</dbReference>
<evidence type="ECO:0000313" key="8">
    <source>
        <dbReference type="Proteomes" id="UP001165085"/>
    </source>
</evidence>
<proteinExistence type="predicted"/>
<keyword evidence="2" id="KW-1003">Cell membrane</keyword>
<evidence type="ECO:0000256" key="5">
    <source>
        <dbReference type="ARBA" id="ARBA00023136"/>
    </source>
</evidence>
<keyword evidence="8" id="KW-1185">Reference proteome</keyword>
<reference evidence="8" key="1">
    <citation type="journal article" date="2023" name="Commun. Biol.">
        <title>Genome analysis of Parmales, the sister group of diatoms, reveals the evolutionary specialization of diatoms from phago-mixotrophs to photoautotrophs.</title>
        <authorList>
            <person name="Ban H."/>
            <person name="Sato S."/>
            <person name="Yoshikawa S."/>
            <person name="Yamada K."/>
            <person name="Nakamura Y."/>
            <person name="Ichinomiya M."/>
            <person name="Sato N."/>
            <person name="Blanc-Mathieu R."/>
            <person name="Endo H."/>
            <person name="Kuwata A."/>
            <person name="Ogata H."/>
        </authorList>
    </citation>
    <scope>NUCLEOTIDE SEQUENCE [LARGE SCALE GENOMIC DNA]</scope>
    <source>
        <strain evidence="8">NIES 3701</strain>
    </source>
</reference>
<dbReference type="EMBL" id="BRXY01000342">
    <property type="protein sequence ID" value="GMH88379.1"/>
    <property type="molecule type" value="Genomic_DNA"/>
</dbReference>
<accession>A0A9W7BCM9</accession>
<feature type="transmembrane region" description="Helical" evidence="6">
    <location>
        <begin position="54"/>
        <end position="81"/>
    </location>
</feature>
<dbReference type="PANTHER" id="PTHR12677:SF59">
    <property type="entry name" value="GOLGI APPARATUS MEMBRANE PROTEIN TVP38-RELATED"/>
    <property type="match status" value="1"/>
</dbReference>
<evidence type="ECO:0000313" key="7">
    <source>
        <dbReference type="EMBL" id="GMH88379.1"/>
    </source>
</evidence>
<name>A0A9W7BCM9_9STRA</name>
<feature type="transmembrane region" description="Helical" evidence="6">
    <location>
        <begin position="205"/>
        <end position="225"/>
    </location>
</feature>
<evidence type="ECO:0000256" key="3">
    <source>
        <dbReference type="ARBA" id="ARBA00022692"/>
    </source>
</evidence>
<evidence type="ECO:0000256" key="4">
    <source>
        <dbReference type="ARBA" id="ARBA00022989"/>
    </source>
</evidence>
<evidence type="ECO:0000256" key="6">
    <source>
        <dbReference type="SAM" id="Phobius"/>
    </source>
</evidence>
<dbReference type="Proteomes" id="UP001165085">
    <property type="component" value="Unassembled WGS sequence"/>
</dbReference>
<gene>
    <name evidence="7" type="ORF">TrST_g13974</name>
</gene>
<feature type="transmembrane region" description="Helical" evidence="6">
    <location>
        <begin position="16"/>
        <end position="34"/>
    </location>
</feature>
<evidence type="ECO:0000256" key="2">
    <source>
        <dbReference type="ARBA" id="ARBA00022475"/>
    </source>
</evidence>
<organism evidence="7 8">
    <name type="scientific">Triparma strigata</name>
    <dbReference type="NCBI Taxonomy" id="1606541"/>
    <lineage>
        <taxon>Eukaryota</taxon>
        <taxon>Sar</taxon>
        <taxon>Stramenopiles</taxon>
        <taxon>Ochrophyta</taxon>
        <taxon>Bolidophyceae</taxon>
        <taxon>Parmales</taxon>
        <taxon>Triparmaceae</taxon>
        <taxon>Triparma</taxon>
    </lineage>
</organism>
<dbReference type="OrthoDB" id="195690at2759"/>
<comment type="subcellular location">
    <subcellularLocation>
        <location evidence="1">Cell membrane</location>
        <topology evidence="1">Multi-pass membrane protein</topology>
    </subcellularLocation>
</comment>
<evidence type="ECO:0008006" key="9">
    <source>
        <dbReference type="Google" id="ProtNLM"/>
    </source>
</evidence>
<feature type="transmembrane region" description="Helical" evidence="6">
    <location>
        <begin position="167"/>
        <end position="185"/>
    </location>
</feature>
<keyword evidence="3 6" id="KW-0812">Transmembrane</keyword>
<keyword evidence="5 6" id="KW-0472">Membrane</keyword>
<comment type="caution">
    <text evidence="7">The sequence shown here is derived from an EMBL/GenBank/DDBJ whole genome shotgun (WGS) entry which is preliminary data.</text>
</comment>
<dbReference type="GO" id="GO:0005886">
    <property type="term" value="C:plasma membrane"/>
    <property type="evidence" value="ECO:0007669"/>
    <property type="project" value="UniProtKB-SubCell"/>
</dbReference>
<dbReference type="InterPro" id="IPR015414">
    <property type="entry name" value="TMEM64"/>
</dbReference>
<keyword evidence="4 6" id="KW-1133">Transmembrane helix</keyword>
<dbReference type="AlphaFoldDB" id="A0A9W7BCM9"/>